<dbReference type="Pfam" id="PF11861">
    <property type="entry name" value="DUF3381"/>
    <property type="match status" value="1"/>
</dbReference>
<evidence type="ECO:0000256" key="7">
    <source>
        <dbReference type="ARBA" id="ARBA00023242"/>
    </source>
</evidence>
<feature type="domain" description="Ribosomal RNA methyltransferase SPB1-like C-terminal" evidence="11">
    <location>
        <begin position="618"/>
        <end position="836"/>
    </location>
</feature>
<dbReference type="AlphaFoldDB" id="A0AA39FBB5"/>
<dbReference type="InterPro" id="IPR024576">
    <property type="entry name" value="rRNA_MeTfrase_Spb1_DUF3381"/>
</dbReference>
<evidence type="ECO:0000256" key="9">
    <source>
        <dbReference type="SAM" id="MobiDB-lite"/>
    </source>
</evidence>
<feature type="binding site" evidence="8">
    <location>
        <position position="56"/>
    </location>
    <ligand>
        <name>S-adenosyl-L-methionine</name>
        <dbReference type="ChEBI" id="CHEBI:59789"/>
    </ligand>
</feature>
<dbReference type="PANTHER" id="PTHR10920">
    <property type="entry name" value="RIBOSOMAL RNA METHYLTRANSFERASE"/>
    <property type="match status" value="1"/>
</dbReference>
<comment type="subcellular location">
    <subcellularLocation>
        <location evidence="1 8">Nucleus</location>
        <location evidence="1 8">Nucleolus</location>
    </subcellularLocation>
</comment>
<evidence type="ECO:0000313" key="13">
    <source>
        <dbReference type="EMBL" id="KAK0166402.1"/>
    </source>
</evidence>
<accession>A0AA39FBB5</accession>
<dbReference type="GO" id="GO:0030687">
    <property type="term" value="C:preribosome, large subunit precursor"/>
    <property type="evidence" value="ECO:0007669"/>
    <property type="project" value="TreeGrafter"/>
</dbReference>
<dbReference type="HAMAP" id="MF_01547">
    <property type="entry name" value="RNA_methyltr_E"/>
    <property type="match status" value="1"/>
</dbReference>
<keyword evidence="8" id="KW-0175">Coiled coil</keyword>
<feature type="coiled-coil region" evidence="8">
    <location>
        <begin position="364"/>
        <end position="391"/>
    </location>
</feature>
<dbReference type="GO" id="GO:0016435">
    <property type="term" value="F:rRNA (guanine) methyltransferase activity"/>
    <property type="evidence" value="ECO:0007669"/>
    <property type="project" value="TreeGrafter"/>
</dbReference>
<feature type="active site" description="Proton acceptor" evidence="8">
    <location>
        <position position="157"/>
    </location>
</feature>
<feature type="compositionally biased region" description="Basic residues" evidence="9">
    <location>
        <begin position="625"/>
        <end position="637"/>
    </location>
</feature>
<gene>
    <name evidence="13" type="ORF">PV328_004826</name>
</gene>
<dbReference type="Proteomes" id="UP001168990">
    <property type="component" value="Unassembled WGS sequence"/>
</dbReference>
<dbReference type="SUPFAM" id="SSF53335">
    <property type="entry name" value="S-adenosyl-L-methionine-dependent methyltransferases"/>
    <property type="match status" value="1"/>
</dbReference>
<feature type="binding site" evidence="8">
    <location>
        <position position="76"/>
    </location>
    <ligand>
        <name>S-adenosyl-L-methionine</name>
        <dbReference type="ChEBI" id="CHEBI:59789"/>
    </ligand>
</feature>
<evidence type="ECO:0000256" key="3">
    <source>
        <dbReference type="ARBA" id="ARBA00022552"/>
    </source>
</evidence>
<dbReference type="Pfam" id="PF01728">
    <property type="entry name" value="FtsJ"/>
    <property type="match status" value="1"/>
</dbReference>
<dbReference type="InterPro" id="IPR050082">
    <property type="entry name" value="RNA_methyltr_RlmE"/>
</dbReference>
<evidence type="ECO:0000256" key="6">
    <source>
        <dbReference type="ARBA" id="ARBA00022691"/>
    </source>
</evidence>
<dbReference type="GO" id="GO:0005730">
    <property type="term" value="C:nucleolus"/>
    <property type="evidence" value="ECO:0007669"/>
    <property type="project" value="UniProtKB-SubCell"/>
</dbReference>
<evidence type="ECO:0000256" key="2">
    <source>
        <dbReference type="ARBA" id="ARBA00022517"/>
    </source>
</evidence>
<evidence type="ECO:0000259" key="10">
    <source>
        <dbReference type="Pfam" id="PF01728"/>
    </source>
</evidence>
<evidence type="ECO:0000259" key="12">
    <source>
        <dbReference type="Pfam" id="PF11861"/>
    </source>
</evidence>
<comment type="caution">
    <text evidence="13">The sequence shown here is derived from an EMBL/GenBank/DDBJ whole genome shotgun (WGS) entry which is preliminary data.</text>
</comment>
<comment type="catalytic activity">
    <reaction evidence="8">
        <text>a ribonucleotide in rRNA + S-adenosyl-L-methionine = a 2'-O-methylribonucleotide in rRNA + S-adenosyl-L-homocysteine + H(+)</text>
        <dbReference type="Rhea" id="RHEA:48628"/>
        <dbReference type="Rhea" id="RHEA-COMP:12164"/>
        <dbReference type="Rhea" id="RHEA-COMP:12165"/>
        <dbReference type="ChEBI" id="CHEBI:15378"/>
        <dbReference type="ChEBI" id="CHEBI:57856"/>
        <dbReference type="ChEBI" id="CHEBI:59789"/>
        <dbReference type="ChEBI" id="CHEBI:90675"/>
        <dbReference type="ChEBI" id="CHEBI:90676"/>
    </reaction>
</comment>
<keyword evidence="5 8" id="KW-0808">Transferase</keyword>
<dbReference type="EMBL" id="JAQQBS010001422">
    <property type="protein sequence ID" value="KAK0166402.1"/>
    <property type="molecule type" value="Genomic_DNA"/>
</dbReference>
<organism evidence="13 14">
    <name type="scientific">Microctonus aethiopoides</name>
    <dbReference type="NCBI Taxonomy" id="144406"/>
    <lineage>
        <taxon>Eukaryota</taxon>
        <taxon>Metazoa</taxon>
        <taxon>Ecdysozoa</taxon>
        <taxon>Arthropoda</taxon>
        <taxon>Hexapoda</taxon>
        <taxon>Insecta</taxon>
        <taxon>Pterygota</taxon>
        <taxon>Neoptera</taxon>
        <taxon>Endopterygota</taxon>
        <taxon>Hymenoptera</taxon>
        <taxon>Apocrita</taxon>
        <taxon>Ichneumonoidea</taxon>
        <taxon>Braconidae</taxon>
        <taxon>Euphorinae</taxon>
        <taxon>Microctonus</taxon>
    </lineage>
</organism>
<dbReference type="Pfam" id="PF07780">
    <property type="entry name" value="Spb1_C"/>
    <property type="match status" value="1"/>
</dbReference>
<keyword evidence="2 8" id="KW-0690">Ribosome biogenesis</keyword>
<keyword evidence="3 8" id="KW-0698">rRNA processing</keyword>
<protein>
    <recommendedName>
        <fullName evidence="8">Putative rRNA methyltransferase</fullName>
        <ecNumber evidence="8">2.1.1.-</ecNumber>
    </recommendedName>
    <alternativeName>
        <fullName evidence="8">2'-O-ribose RNA methyltransferase SPB1 homolog</fullName>
    </alternativeName>
</protein>
<dbReference type="GO" id="GO:0008650">
    <property type="term" value="F:rRNA (uridine-2'-O-)-methyltransferase activity"/>
    <property type="evidence" value="ECO:0007669"/>
    <property type="project" value="TreeGrafter"/>
</dbReference>
<dbReference type="InterPro" id="IPR012920">
    <property type="entry name" value="rRNA_MeTfrase_SPB1-like_C"/>
</dbReference>
<dbReference type="EC" id="2.1.1.-" evidence="8"/>
<feature type="domain" description="DUF3381" evidence="12">
    <location>
        <begin position="235"/>
        <end position="391"/>
    </location>
</feature>
<feature type="compositionally biased region" description="Acidic residues" evidence="9">
    <location>
        <begin position="435"/>
        <end position="444"/>
    </location>
</feature>
<evidence type="ECO:0000256" key="8">
    <source>
        <dbReference type="HAMAP-Rule" id="MF_03163"/>
    </source>
</evidence>
<comment type="similarity">
    <text evidence="8">Belongs to the class I-like SAM-binding methyltransferase superfamily. RNA methyltransferase RlmE family. SPB1 subfamily.</text>
</comment>
<evidence type="ECO:0000256" key="4">
    <source>
        <dbReference type="ARBA" id="ARBA00022603"/>
    </source>
</evidence>
<feature type="compositionally biased region" description="Basic and acidic residues" evidence="9">
    <location>
        <begin position="584"/>
        <end position="596"/>
    </location>
</feature>
<sequence>MGKKAKIGKQRKDKFYQLAKETGYRSRAAFKLIHLNRKYEFLQKSRVCVDLCAAPGGWMQVARENMPVSSIVIGVDLFPIKPIAGCISLVEDITTDKCRTAISKELKTWKADVVLHDGAPNVGKNWLFDAFQQVSLTLSAIKLATQLLRSGGWFVTKIFRSKDYQAIIWVLKQLFKKVYATKPPASRSESAEIFVVCQFYVAPDKLDAKFFDPKYVFSELDIEPSNKLNVFHPERKKKTKPHGYPENDYTLYHKLSVSDFIAHPNGITALQTISEIVFDDEKITNHPLTTKEIVECCKDIKVLGRKDLRKLLAWWKELNNEFHVNIKNTDEVKSDETNIIETTTEENADDNEDKEEALIDEEISRLKAEEAKELKRKKKKALKERIKLNERLNLKMVHKGDEGPKLESDDMFTLKQIKTHEMLSNVTDQAPDYVAESDVESDDEAGLKSNKIHYEKDKGQLSSSGTHYKDDYDSESNNSDEDHSDSDTSGLGLSDSDEDEDDKKFIGKNKTMKTNKINGESGNNPLITDLDDRDKKTKKIHKAELWFEKDIFKNLENENDEEYELDNMTKIIKDKGGYIIGSENKSESNVKMENNKRNTKTTKEDDESSLDSDYDMNEFENSSKNSKKTTNTKKNKKSGGTDGFEVVSKEATTKSFGKRKLTEEDLALGSLLVQSKKSRRDLIDTAWNRYAFNDERLPDWFVQDEEKHMKKEAPVPKELVDEYKKRVEDLNVRPIKKVMEAKARKKKRAIRKLEKAKKKAEALMDNTDLTEREKSKQVKALYSKATREPKKEVTYVVAKKNGAQKRATRPAGLKGHYKMVDPRMKKDLRAAKAKEKTKGRGKKLSRGNKQRHSRPKTNAGKGRKNK</sequence>
<dbReference type="InterPro" id="IPR029063">
    <property type="entry name" value="SAM-dependent_MTases_sf"/>
</dbReference>
<evidence type="ECO:0000256" key="1">
    <source>
        <dbReference type="ARBA" id="ARBA00004604"/>
    </source>
</evidence>
<feature type="region of interest" description="Disordered" evidence="9">
    <location>
        <begin position="580"/>
        <end position="656"/>
    </location>
</feature>
<feature type="domain" description="Ribosomal RNA methyltransferase FtsJ" evidence="10">
    <location>
        <begin position="24"/>
        <end position="198"/>
    </location>
</feature>
<feature type="compositionally biased region" description="Polar residues" evidence="9">
    <location>
        <begin position="514"/>
        <end position="525"/>
    </location>
</feature>
<keyword evidence="14" id="KW-1185">Reference proteome</keyword>
<evidence type="ECO:0000259" key="11">
    <source>
        <dbReference type="Pfam" id="PF07780"/>
    </source>
</evidence>
<feature type="binding site" evidence="8">
    <location>
        <position position="92"/>
    </location>
    <ligand>
        <name>S-adenosyl-L-methionine</name>
        <dbReference type="ChEBI" id="CHEBI:59789"/>
    </ligand>
</feature>
<dbReference type="InterPro" id="IPR028589">
    <property type="entry name" value="SPB1-like"/>
</dbReference>
<feature type="compositionally biased region" description="Acidic residues" evidence="9">
    <location>
        <begin position="472"/>
        <end position="484"/>
    </location>
</feature>
<feature type="region of interest" description="Disordered" evidence="9">
    <location>
        <begin position="760"/>
        <end position="866"/>
    </location>
</feature>
<reference evidence="13" key="2">
    <citation type="submission" date="2023-03" db="EMBL/GenBank/DDBJ databases">
        <authorList>
            <person name="Inwood S.N."/>
            <person name="Skelly J.G."/>
            <person name="Guhlin J."/>
            <person name="Harrop T.W.R."/>
            <person name="Goldson S.G."/>
            <person name="Dearden P.K."/>
        </authorList>
    </citation>
    <scope>NUCLEOTIDE SEQUENCE</scope>
    <source>
        <strain evidence="13">Irish</strain>
        <tissue evidence="13">Whole body</tissue>
    </source>
</reference>
<proteinExistence type="inferred from homology"/>
<dbReference type="FunFam" id="3.40.50.150:FF:000004">
    <property type="entry name" value="AdoMet-dependent rRNA methyltransferase SPB1"/>
    <property type="match status" value="1"/>
</dbReference>
<feature type="compositionally biased region" description="Acidic residues" evidence="9">
    <location>
        <begin position="604"/>
        <end position="618"/>
    </location>
</feature>
<evidence type="ECO:0000256" key="5">
    <source>
        <dbReference type="ARBA" id="ARBA00022679"/>
    </source>
</evidence>
<name>A0AA39FBB5_9HYME</name>
<keyword evidence="7 8" id="KW-0539">Nucleus</keyword>
<feature type="binding site" evidence="8">
    <location>
        <position position="58"/>
    </location>
    <ligand>
        <name>S-adenosyl-L-methionine</name>
        <dbReference type="ChEBI" id="CHEBI:59789"/>
    </ligand>
</feature>
<dbReference type="InterPro" id="IPR015507">
    <property type="entry name" value="rRNA-MeTfrase_E"/>
</dbReference>
<feature type="compositionally biased region" description="Basic residues" evidence="9">
    <location>
        <begin position="839"/>
        <end position="866"/>
    </location>
</feature>
<comment type="function">
    <text evidence="8">Probable methyltransferase involved in the maturation of rRNA and in the biogenesis of ribosomal subunits.</text>
</comment>
<feature type="compositionally biased region" description="Basic and acidic residues" evidence="9">
    <location>
        <begin position="818"/>
        <end position="838"/>
    </location>
</feature>
<dbReference type="HAMAP" id="MF_03163">
    <property type="entry name" value="RNA_methyltr_E_SPB1"/>
    <property type="match status" value="1"/>
</dbReference>
<evidence type="ECO:0000313" key="14">
    <source>
        <dbReference type="Proteomes" id="UP001168990"/>
    </source>
</evidence>
<dbReference type="GO" id="GO:0000463">
    <property type="term" value="P:maturation of LSU-rRNA from tricistronic rRNA transcript (SSU-rRNA, 5.8S rRNA, LSU-rRNA)"/>
    <property type="evidence" value="ECO:0007669"/>
    <property type="project" value="TreeGrafter"/>
</dbReference>
<feature type="region of interest" description="Disordered" evidence="9">
    <location>
        <begin position="434"/>
        <end position="535"/>
    </location>
</feature>
<dbReference type="PANTHER" id="PTHR10920:SF13">
    <property type="entry name" value="PRE-RRNA 2'-O-RIBOSE RNA METHYLTRANSFERASE FTSJ3"/>
    <property type="match status" value="1"/>
</dbReference>
<reference evidence="13" key="1">
    <citation type="journal article" date="2023" name="bioRxiv">
        <title>Scaffold-level genome assemblies of two parasitoid biocontrol wasps reveal the parthenogenesis mechanism and an associated novel virus.</title>
        <authorList>
            <person name="Inwood S."/>
            <person name="Skelly J."/>
            <person name="Guhlin J."/>
            <person name="Harrop T."/>
            <person name="Goldson S."/>
            <person name="Dearden P."/>
        </authorList>
    </citation>
    <scope>NUCLEOTIDE SEQUENCE</scope>
    <source>
        <strain evidence="13">Irish</strain>
        <tissue evidence="13">Whole body</tissue>
    </source>
</reference>
<dbReference type="Gene3D" id="3.40.50.150">
    <property type="entry name" value="Vaccinia Virus protein VP39"/>
    <property type="match status" value="1"/>
</dbReference>
<keyword evidence="4 8" id="KW-0489">Methyltransferase</keyword>
<keyword evidence="6 8" id="KW-0949">S-adenosyl-L-methionine</keyword>
<dbReference type="GO" id="GO:0000466">
    <property type="term" value="P:maturation of 5.8S rRNA from tricistronic rRNA transcript (SSU-rRNA, 5.8S rRNA, LSU-rRNA)"/>
    <property type="evidence" value="ECO:0007669"/>
    <property type="project" value="TreeGrafter"/>
</dbReference>
<dbReference type="InterPro" id="IPR002877">
    <property type="entry name" value="RNA_MeTrfase_FtsJ_dom"/>
</dbReference>
<feature type="binding site" evidence="8">
    <location>
        <position position="117"/>
    </location>
    <ligand>
        <name>S-adenosyl-L-methionine</name>
        <dbReference type="ChEBI" id="CHEBI:59789"/>
    </ligand>
</feature>